<dbReference type="FunFam" id="3.40.1410.10:FF:000008">
    <property type="entry name" value="Transcriptional regulator, GntR family"/>
    <property type="match status" value="1"/>
</dbReference>
<comment type="caution">
    <text evidence="6">The sequence shown here is derived from an EMBL/GenBank/DDBJ whole genome shotgun (WGS) entry which is preliminary data.</text>
</comment>
<evidence type="ECO:0000313" key="6">
    <source>
        <dbReference type="EMBL" id="CCI84847.1"/>
    </source>
</evidence>
<dbReference type="Pfam" id="PF00392">
    <property type="entry name" value="GntR"/>
    <property type="match status" value="1"/>
</dbReference>
<organism evidence="6 7">
    <name type="scientific">Lactobacillus pasteurii DSM 23907 = CRBIP 24.76</name>
    <dbReference type="NCBI Taxonomy" id="1423790"/>
    <lineage>
        <taxon>Bacteria</taxon>
        <taxon>Bacillati</taxon>
        <taxon>Bacillota</taxon>
        <taxon>Bacilli</taxon>
        <taxon>Lactobacillales</taxon>
        <taxon>Lactobacillaceae</taxon>
        <taxon>Lactobacillus</taxon>
    </lineage>
</organism>
<dbReference type="PRINTS" id="PR00035">
    <property type="entry name" value="HTHGNTR"/>
</dbReference>
<dbReference type="SMART" id="SM00345">
    <property type="entry name" value="HTH_GNTR"/>
    <property type="match status" value="1"/>
</dbReference>
<dbReference type="InterPro" id="IPR028978">
    <property type="entry name" value="Chorismate_lyase_/UTRA_dom_sf"/>
</dbReference>
<dbReference type="STRING" id="1423790.BN53_01850"/>
<protein>
    <submittedName>
        <fullName evidence="6">Transcriptional regulator</fullName>
    </submittedName>
</protein>
<keyword evidence="4" id="KW-0804">Transcription</keyword>
<dbReference type="RefSeq" id="WP_009559400.1">
    <property type="nucleotide sequence ID" value="NZ_AYZN01000002.1"/>
</dbReference>
<dbReference type="eggNOG" id="COG2188">
    <property type="taxonomic scope" value="Bacteria"/>
</dbReference>
<dbReference type="Gene3D" id="1.10.10.10">
    <property type="entry name" value="Winged helix-like DNA-binding domain superfamily/Winged helix DNA-binding domain"/>
    <property type="match status" value="1"/>
</dbReference>
<dbReference type="Proteomes" id="UP000009311">
    <property type="component" value="Unassembled WGS sequence"/>
</dbReference>
<dbReference type="SUPFAM" id="SSF46785">
    <property type="entry name" value="Winged helix' DNA-binding domain"/>
    <property type="match status" value="1"/>
</dbReference>
<dbReference type="InterPro" id="IPR036388">
    <property type="entry name" value="WH-like_DNA-bd_sf"/>
</dbReference>
<accession>I7IZ22</accession>
<dbReference type="InterPro" id="IPR011663">
    <property type="entry name" value="UTRA"/>
</dbReference>
<keyword evidence="2" id="KW-0805">Transcription regulation</keyword>
<evidence type="ECO:0000256" key="3">
    <source>
        <dbReference type="ARBA" id="ARBA00023125"/>
    </source>
</evidence>
<dbReference type="Pfam" id="PF07702">
    <property type="entry name" value="UTRA"/>
    <property type="match status" value="1"/>
</dbReference>
<dbReference type="FunFam" id="1.10.10.10:FF:000079">
    <property type="entry name" value="GntR family transcriptional regulator"/>
    <property type="match status" value="1"/>
</dbReference>
<evidence type="ECO:0000259" key="5">
    <source>
        <dbReference type="PROSITE" id="PS50949"/>
    </source>
</evidence>
<dbReference type="PROSITE" id="PS50949">
    <property type="entry name" value="HTH_GNTR"/>
    <property type="match status" value="1"/>
</dbReference>
<keyword evidence="7" id="KW-1185">Reference proteome</keyword>
<dbReference type="GO" id="GO:0003677">
    <property type="term" value="F:DNA binding"/>
    <property type="evidence" value="ECO:0007669"/>
    <property type="project" value="UniProtKB-KW"/>
</dbReference>
<evidence type="ECO:0000256" key="4">
    <source>
        <dbReference type="ARBA" id="ARBA00023163"/>
    </source>
</evidence>
<dbReference type="AlphaFoldDB" id="I7IZ22"/>
<feature type="domain" description="HTH gntR-type" evidence="5">
    <location>
        <begin position="3"/>
        <end position="71"/>
    </location>
</feature>
<name>I7IZ22_9LACO</name>
<dbReference type="InterPro" id="IPR050679">
    <property type="entry name" value="Bact_HTH_transcr_reg"/>
</dbReference>
<evidence type="ECO:0000313" key="7">
    <source>
        <dbReference type="Proteomes" id="UP000009311"/>
    </source>
</evidence>
<dbReference type="EMBL" id="CAKD01000013">
    <property type="protein sequence ID" value="CCI84847.1"/>
    <property type="molecule type" value="Genomic_DNA"/>
</dbReference>
<dbReference type="GO" id="GO:0003700">
    <property type="term" value="F:DNA-binding transcription factor activity"/>
    <property type="evidence" value="ECO:0007669"/>
    <property type="project" value="InterPro"/>
</dbReference>
<dbReference type="PANTHER" id="PTHR44846:SF5">
    <property type="entry name" value="HTH-TYPE TRANSCRIPTIONAL REGULATOR GMUR"/>
    <property type="match status" value="1"/>
</dbReference>
<dbReference type="SUPFAM" id="SSF64288">
    <property type="entry name" value="Chorismate lyase-like"/>
    <property type="match status" value="1"/>
</dbReference>
<evidence type="ECO:0000256" key="1">
    <source>
        <dbReference type="ARBA" id="ARBA00022491"/>
    </source>
</evidence>
<proteinExistence type="predicted"/>
<dbReference type="Gene3D" id="3.40.1410.10">
    <property type="entry name" value="Chorismate lyase-like"/>
    <property type="match status" value="1"/>
</dbReference>
<dbReference type="InterPro" id="IPR036390">
    <property type="entry name" value="WH_DNA-bd_sf"/>
</dbReference>
<dbReference type="OrthoDB" id="9815017at2"/>
<reference evidence="6 7" key="1">
    <citation type="submission" date="2012-06" db="EMBL/GenBank/DDBJ databases">
        <title>Draft Genome Sequence of Lactobacillus pasteurii CRBIP 24.76T.</title>
        <authorList>
            <person name="Cousin S."/>
            <person name="Bouchier C."/>
            <person name="Loux V."/>
            <person name="Ma L."/>
            <person name="Creno S."/>
            <person name="Bizet C."/>
            <person name="Clermont D."/>
        </authorList>
    </citation>
    <scope>NUCLEOTIDE SEQUENCE [LARGE SCALE GENOMIC DNA]</scope>
    <source>
        <strain evidence="7">CRBIP 24.76T</strain>
    </source>
</reference>
<keyword evidence="1" id="KW-0678">Repressor</keyword>
<dbReference type="SMART" id="SM00866">
    <property type="entry name" value="UTRA"/>
    <property type="match status" value="1"/>
</dbReference>
<sequence length="240" mass="27638">MPTAKYIQVAQEIKKRIKSGQYHPDELLPDQETLAKEFGVSRLTVKKAIDGLERKGLVYKQSGLGTYVSAPIPIKSKTDTPANFFMGLDTEMGKGRVTSQVLHFTVEFPSPEIQKNLSLKKNEPVYDIIRLRLLDGEPFVIEHTFMPLKTVPDLDEEILSKSVYHYIHHDLNLKFGRAYRRILASKPDDLDKKFLHAAPDDPMLELEQLVWLTNGTPVEYSYSRSRYDSRSYTVFENNRF</sequence>
<dbReference type="PANTHER" id="PTHR44846">
    <property type="entry name" value="MANNOSYL-D-GLYCERATE TRANSPORT/METABOLISM SYSTEM REPRESSOR MNGR-RELATED"/>
    <property type="match status" value="1"/>
</dbReference>
<dbReference type="GO" id="GO:0045892">
    <property type="term" value="P:negative regulation of DNA-templated transcription"/>
    <property type="evidence" value="ECO:0007669"/>
    <property type="project" value="TreeGrafter"/>
</dbReference>
<dbReference type="CDD" id="cd07377">
    <property type="entry name" value="WHTH_GntR"/>
    <property type="match status" value="1"/>
</dbReference>
<evidence type="ECO:0000256" key="2">
    <source>
        <dbReference type="ARBA" id="ARBA00023015"/>
    </source>
</evidence>
<dbReference type="InterPro" id="IPR000524">
    <property type="entry name" value="Tscrpt_reg_HTH_GntR"/>
</dbReference>
<keyword evidence="3" id="KW-0238">DNA-binding</keyword>
<gene>
    <name evidence="6" type="ORF">BN53_01850</name>
</gene>